<dbReference type="AlphaFoldDB" id="A0A2I0JR46"/>
<evidence type="ECO:0000313" key="2">
    <source>
        <dbReference type="Proteomes" id="UP000233551"/>
    </source>
</evidence>
<gene>
    <name evidence="1" type="ORF">CRG98_021224</name>
</gene>
<protein>
    <submittedName>
        <fullName evidence="1">Uncharacterized protein</fullName>
    </submittedName>
</protein>
<sequence>MLQEARARWLGELAVQEKKIAQVKVPASLQEARARLLGELAMQESKLAGAGQGCKKHERGVSSNLRCKKLNSHGLADPAMLQEARERWLGELAVQEKQIAQVRRPGKFARGTSEVAR</sequence>
<comment type="caution">
    <text evidence="1">The sequence shown here is derived from an EMBL/GenBank/DDBJ whole genome shotgun (WGS) entry which is preliminary data.</text>
</comment>
<name>A0A2I0JR46_PUNGR</name>
<organism evidence="1 2">
    <name type="scientific">Punica granatum</name>
    <name type="common">Pomegranate</name>
    <dbReference type="NCBI Taxonomy" id="22663"/>
    <lineage>
        <taxon>Eukaryota</taxon>
        <taxon>Viridiplantae</taxon>
        <taxon>Streptophyta</taxon>
        <taxon>Embryophyta</taxon>
        <taxon>Tracheophyta</taxon>
        <taxon>Spermatophyta</taxon>
        <taxon>Magnoliopsida</taxon>
        <taxon>eudicotyledons</taxon>
        <taxon>Gunneridae</taxon>
        <taxon>Pentapetalae</taxon>
        <taxon>rosids</taxon>
        <taxon>malvids</taxon>
        <taxon>Myrtales</taxon>
        <taxon>Lythraceae</taxon>
        <taxon>Punica</taxon>
    </lineage>
</organism>
<keyword evidence="2" id="KW-1185">Reference proteome</keyword>
<accession>A0A2I0JR46</accession>
<evidence type="ECO:0000313" key="1">
    <source>
        <dbReference type="EMBL" id="PKI58383.1"/>
    </source>
</evidence>
<dbReference type="Proteomes" id="UP000233551">
    <property type="component" value="Unassembled WGS sequence"/>
</dbReference>
<proteinExistence type="predicted"/>
<dbReference type="EMBL" id="PGOL01001395">
    <property type="protein sequence ID" value="PKI58383.1"/>
    <property type="molecule type" value="Genomic_DNA"/>
</dbReference>
<reference evidence="1 2" key="1">
    <citation type="submission" date="2017-11" db="EMBL/GenBank/DDBJ databases">
        <title>De-novo sequencing of pomegranate (Punica granatum L.) genome.</title>
        <authorList>
            <person name="Akparov Z."/>
            <person name="Amiraslanov A."/>
            <person name="Hajiyeva S."/>
            <person name="Abbasov M."/>
            <person name="Kaur K."/>
            <person name="Hamwieh A."/>
            <person name="Solovyev V."/>
            <person name="Salamov A."/>
            <person name="Braich B."/>
            <person name="Kosarev P."/>
            <person name="Mahmoud A."/>
            <person name="Hajiyev E."/>
            <person name="Babayeva S."/>
            <person name="Izzatullayeva V."/>
            <person name="Mammadov A."/>
            <person name="Mammadov A."/>
            <person name="Sharifova S."/>
            <person name="Ojaghi J."/>
            <person name="Eynullazada K."/>
            <person name="Bayramov B."/>
            <person name="Abdulazimova A."/>
            <person name="Shahmuradov I."/>
        </authorList>
    </citation>
    <scope>NUCLEOTIDE SEQUENCE [LARGE SCALE GENOMIC DNA]</scope>
    <source>
        <strain evidence="2">cv. AG2017</strain>
        <tissue evidence="1">Leaf</tissue>
    </source>
</reference>